<reference evidence="7 8" key="1">
    <citation type="submission" date="2020-09" db="EMBL/GenBank/DDBJ databases">
        <title>Paenibacillus sp. strain PR3 16S rRNA gene Genome sequencing and assembly.</title>
        <authorList>
            <person name="Kim J."/>
        </authorList>
    </citation>
    <scope>NUCLEOTIDE SEQUENCE [LARGE SCALE GENOMIC DNA]</scope>
    <source>
        <strain evidence="7 8">PR3</strain>
    </source>
</reference>
<dbReference type="Gene3D" id="3.40.190.10">
    <property type="entry name" value="Periplasmic binding protein-like II"/>
    <property type="match status" value="2"/>
</dbReference>
<evidence type="ECO:0000256" key="2">
    <source>
        <dbReference type="ARBA" id="ARBA00022729"/>
    </source>
</evidence>
<evidence type="ECO:0000256" key="6">
    <source>
        <dbReference type="SAM" id="SignalP"/>
    </source>
</evidence>
<evidence type="ECO:0000256" key="4">
    <source>
        <dbReference type="ARBA" id="ARBA00023139"/>
    </source>
</evidence>
<dbReference type="SUPFAM" id="SSF53850">
    <property type="entry name" value="Periplasmic binding protein-like II"/>
    <property type="match status" value="1"/>
</dbReference>
<keyword evidence="2 6" id="KW-0732">Signal</keyword>
<evidence type="ECO:0000313" key="7">
    <source>
        <dbReference type="EMBL" id="MBD3919873.1"/>
    </source>
</evidence>
<dbReference type="RefSeq" id="WP_191204149.1">
    <property type="nucleotide sequence ID" value="NZ_JACXZA010000003.1"/>
</dbReference>
<evidence type="ECO:0000256" key="1">
    <source>
        <dbReference type="ARBA" id="ARBA00022475"/>
    </source>
</evidence>
<dbReference type="InterPro" id="IPR006059">
    <property type="entry name" value="SBP"/>
</dbReference>
<organism evidence="7 8">
    <name type="scientific">Paenibacillus terricola</name>
    <dbReference type="NCBI Taxonomy" id="2763503"/>
    <lineage>
        <taxon>Bacteria</taxon>
        <taxon>Bacillati</taxon>
        <taxon>Bacillota</taxon>
        <taxon>Bacilli</taxon>
        <taxon>Bacillales</taxon>
        <taxon>Paenibacillaceae</taxon>
        <taxon>Paenibacillus</taxon>
    </lineage>
</organism>
<dbReference type="PANTHER" id="PTHR43649:SF33">
    <property type="entry name" value="POLYGALACTURONAN_RHAMNOGALACTURONAN-BINDING PROTEIN YTCQ"/>
    <property type="match status" value="1"/>
</dbReference>
<proteinExistence type="predicted"/>
<accession>A0ABR8MV79</accession>
<dbReference type="Pfam" id="PF01547">
    <property type="entry name" value="SBP_bac_1"/>
    <property type="match status" value="1"/>
</dbReference>
<evidence type="ECO:0000313" key="8">
    <source>
        <dbReference type="Proteomes" id="UP000609346"/>
    </source>
</evidence>
<keyword evidence="8" id="KW-1185">Reference proteome</keyword>
<keyword evidence="1" id="KW-1003">Cell membrane</keyword>
<dbReference type="Proteomes" id="UP000609346">
    <property type="component" value="Unassembled WGS sequence"/>
</dbReference>
<keyword evidence="3" id="KW-0472">Membrane</keyword>
<keyword evidence="4" id="KW-0564">Palmitate</keyword>
<name>A0ABR8MV79_9BACL</name>
<dbReference type="PANTHER" id="PTHR43649">
    <property type="entry name" value="ARABINOSE-BINDING PROTEIN-RELATED"/>
    <property type="match status" value="1"/>
</dbReference>
<gene>
    <name evidence="7" type="ORF">H8B09_14010</name>
</gene>
<evidence type="ECO:0000256" key="3">
    <source>
        <dbReference type="ARBA" id="ARBA00023136"/>
    </source>
</evidence>
<protein>
    <submittedName>
        <fullName evidence="7">Extracellular solute-binding protein</fullName>
    </submittedName>
</protein>
<feature type="chain" id="PRO_5045243272" evidence="6">
    <location>
        <begin position="22"/>
        <end position="522"/>
    </location>
</feature>
<comment type="caution">
    <text evidence="7">The sequence shown here is derived from an EMBL/GenBank/DDBJ whole genome shotgun (WGS) entry which is preliminary data.</text>
</comment>
<sequence>MRKHRVKIIVTLMSAALLSLAFSLFHPNLLGNSNDPQSDPHGSEITTVFSLSPSLQFKNGESIEDNVHLRWVRDHLGIHIRYLWTAPESTFTTKLKLHLLNGREMPDIVPVRTEIVHDLIDSGQFMAVDDLFDQYASPVWKSAMQEDPSVWYPYIRNGKRYAIPILDYNYNSDTIMWIREDWLRNLGLAIPRTLPEIESVLDAFTNRDPDQNGINDTYGLAASLQNSFNTWMSDISWVFGMYGILPGQWNATEGDFLSYGSVQAKAKQGLETIRKWKSAGYIADEAMWQDEEMAANLFSQGKAGIIVGPHWMSYWPLDSLKANNPEARIIAIPLPTGPAPVSYYRANPPSNGAILINKNMANPKLLFTYMNFLFDHQGTGDGNYAYGLAEGYDYTVVSGKPTTDRSLIPGGYVHVSAYTLTYDGARIPSGWDAMVGAEEKQALLSQLSRRMPTAFRGPPTATMKEKWEQLLQMEHETYLQIVYGKKDLSFFDEFVKRWLANGGSQIEKEVNAWYASTVSTGK</sequence>
<evidence type="ECO:0000256" key="5">
    <source>
        <dbReference type="ARBA" id="ARBA00023288"/>
    </source>
</evidence>
<keyword evidence="5" id="KW-0449">Lipoprotein</keyword>
<feature type="signal peptide" evidence="6">
    <location>
        <begin position="1"/>
        <end position="21"/>
    </location>
</feature>
<dbReference type="InterPro" id="IPR050490">
    <property type="entry name" value="Bact_solute-bd_prot1"/>
</dbReference>
<dbReference type="EMBL" id="JACXZA010000003">
    <property type="protein sequence ID" value="MBD3919873.1"/>
    <property type="molecule type" value="Genomic_DNA"/>
</dbReference>